<evidence type="ECO:0000313" key="2">
    <source>
        <dbReference type="EMBL" id="MBK6089517.1"/>
    </source>
</evidence>
<accession>A0A934WT74</accession>
<dbReference type="Proteomes" id="UP000633365">
    <property type="component" value="Unassembled WGS sequence"/>
</dbReference>
<keyword evidence="1" id="KW-1277">Toxin-antitoxin system</keyword>
<dbReference type="RefSeq" id="WP_201428236.1">
    <property type="nucleotide sequence ID" value="NZ_JAEQMG010000141.1"/>
</dbReference>
<name>A0A934WT74_9FIRM</name>
<dbReference type="InterPro" id="IPR035093">
    <property type="entry name" value="RelE/ParE_toxin_dom_sf"/>
</dbReference>
<evidence type="ECO:0000313" key="3">
    <source>
        <dbReference type="Proteomes" id="UP000633365"/>
    </source>
</evidence>
<dbReference type="InterPro" id="IPR007712">
    <property type="entry name" value="RelE/ParE_toxin"/>
</dbReference>
<reference evidence="2" key="1">
    <citation type="submission" date="2021-01" db="EMBL/GenBank/DDBJ databases">
        <title>Genome public.</title>
        <authorList>
            <person name="Liu C."/>
            <person name="Sun Q."/>
        </authorList>
    </citation>
    <scope>NUCLEOTIDE SEQUENCE</scope>
    <source>
        <strain evidence="2">M6</strain>
    </source>
</reference>
<dbReference type="SUPFAM" id="SSF143011">
    <property type="entry name" value="RelE-like"/>
    <property type="match status" value="1"/>
</dbReference>
<proteinExistence type="predicted"/>
<protein>
    <submittedName>
        <fullName evidence="2">Type II toxin-antitoxin system RelE/ParE family toxin</fullName>
    </submittedName>
</protein>
<organism evidence="2 3">
    <name type="scientific">Ruminococcus difficilis</name>
    <dbReference type="NCBI Taxonomy" id="2763069"/>
    <lineage>
        <taxon>Bacteria</taxon>
        <taxon>Bacillati</taxon>
        <taxon>Bacillota</taxon>
        <taxon>Clostridia</taxon>
        <taxon>Eubacteriales</taxon>
        <taxon>Oscillospiraceae</taxon>
        <taxon>Ruminococcus</taxon>
    </lineage>
</organism>
<dbReference type="EMBL" id="JAEQMG010000141">
    <property type="protein sequence ID" value="MBK6089517.1"/>
    <property type="molecule type" value="Genomic_DNA"/>
</dbReference>
<dbReference type="Gene3D" id="3.30.2310.20">
    <property type="entry name" value="RelE-like"/>
    <property type="match status" value="1"/>
</dbReference>
<comment type="caution">
    <text evidence="2">The sequence shown here is derived from an EMBL/GenBank/DDBJ whole genome shotgun (WGS) entry which is preliminary data.</text>
</comment>
<evidence type="ECO:0000256" key="1">
    <source>
        <dbReference type="ARBA" id="ARBA00022649"/>
    </source>
</evidence>
<gene>
    <name evidence="2" type="ORF">JKK62_12855</name>
</gene>
<sequence>MSYHIELTNQAKNDLDEIYSYIALTLLSPDVAANMYHSIIDCIRSLDSMPLRNALMDDEPWKSRGLRRCFVKNYTIFYLVDERNYIVRIIRIMYSGRDVRYQLSESNLP</sequence>
<dbReference type="AlphaFoldDB" id="A0A934WT74"/>
<keyword evidence="3" id="KW-1185">Reference proteome</keyword>
<dbReference type="NCBIfam" id="TIGR02385">
    <property type="entry name" value="RelE_StbE"/>
    <property type="match status" value="1"/>
</dbReference>
<dbReference type="Pfam" id="PF05016">
    <property type="entry name" value="ParE_toxin"/>
    <property type="match status" value="1"/>
</dbReference>